<dbReference type="GeneID" id="39473818"/>
<evidence type="ECO:0000256" key="3">
    <source>
        <dbReference type="ARBA" id="ARBA00022490"/>
    </source>
</evidence>
<keyword evidence="6" id="KW-0687">Ribonucleoprotein</keyword>
<dbReference type="PROSITE" id="PS50988">
    <property type="entry name" value="TROVE"/>
    <property type="match status" value="1"/>
</dbReference>
<dbReference type="Proteomes" id="UP000006426">
    <property type="component" value="Plasmid pmppla107"/>
</dbReference>
<keyword evidence="8" id="KW-0614">Plasmid</keyword>
<evidence type="ECO:0000256" key="1">
    <source>
        <dbReference type="ARBA" id="ARBA00004496"/>
    </source>
</evidence>
<organism evidence="8 9">
    <name type="scientific">Pseudomonas amygdali pv. lachrymans str. M301315</name>
    <dbReference type="NCBI Taxonomy" id="629260"/>
    <lineage>
        <taxon>Bacteria</taxon>
        <taxon>Pseudomonadati</taxon>
        <taxon>Pseudomonadota</taxon>
        <taxon>Gammaproteobacteria</taxon>
        <taxon>Pseudomonadales</taxon>
        <taxon>Pseudomonadaceae</taxon>
        <taxon>Pseudomonas</taxon>
        <taxon>Pseudomonas amygdali</taxon>
    </lineage>
</organism>
<dbReference type="SUPFAM" id="SSF53300">
    <property type="entry name" value="vWA-like"/>
    <property type="match status" value="1"/>
</dbReference>
<dbReference type="GO" id="GO:0003723">
    <property type="term" value="F:RNA binding"/>
    <property type="evidence" value="ECO:0007669"/>
    <property type="project" value="UniProtKB-KW"/>
</dbReference>
<proteinExistence type="inferred from homology"/>
<geneLocation type="plasmid" evidence="9">
    <name>pmppla107</name>
</geneLocation>
<reference evidence="8 9" key="1">
    <citation type="journal article" date="2011" name="PLoS Pathog.">
        <title>Dynamic evolution of pathogenicity revealed by sequencing and comparative genomics of 19 Pseudomonas syringae isolates.</title>
        <authorList>
            <person name="Baltrus D.A."/>
            <person name="Nishimura M.T."/>
            <person name="Romanchuk A."/>
            <person name="Chang J.H."/>
            <person name="Mukhtar M.S."/>
            <person name="Cherkis K."/>
            <person name="Roach J."/>
            <person name="Grant S.R."/>
            <person name="Jones C.D."/>
            <person name="Dangl J.L."/>
        </authorList>
    </citation>
    <scope>NUCLEOTIDE SEQUENCE [LARGE SCALE GENOMIC DNA]</scope>
    <source>
        <strain evidence="8 9">M301315</strain>
    </source>
</reference>
<evidence type="ECO:0000256" key="4">
    <source>
        <dbReference type="ARBA" id="ARBA00022723"/>
    </source>
</evidence>
<evidence type="ECO:0000256" key="2">
    <source>
        <dbReference type="ARBA" id="ARBA00007814"/>
    </source>
</evidence>
<keyword evidence="3" id="KW-0963">Cytoplasm</keyword>
<dbReference type="InterPro" id="IPR056800">
    <property type="entry name" value="vWA_Ro60"/>
</dbReference>
<dbReference type="RefSeq" id="WP_005742740.1">
    <property type="nucleotide sequence ID" value="NZ_CP031226.1"/>
</dbReference>
<name>A0AAD0VAE6_PSEAV</name>
<dbReference type="InterPro" id="IPR040322">
    <property type="entry name" value="TROVE2"/>
</dbReference>
<dbReference type="InterPro" id="IPR037214">
    <property type="entry name" value="TROVE_dom_sf"/>
</dbReference>
<evidence type="ECO:0000256" key="5">
    <source>
        <dbReference type="ARBA" id="ARBA00022884"/>
    </source>
</evidence>
<comment type="subcellular location">
    <subcellularLocation>
        <location evidence="1">Cytoplasm</location>
    </subcellularLocation>
</comment>
<comment type="similarity">
    <text evidence="2">Belongs to the Ro 60 kDa family.</text>
</comment>
<dbReference type="GO" id="GO:1990904">
    <property type="term" value="C:ribonucleoprotein complex"/>
    <property type="evidence" value="ECO:0007669"/>
    <property type="project" value="UniProtKB-KW"/>
</dbReference>
<sequence>MANKKIFSPSVASSAVTNHAGGLAFAKSDEQALAQFVMTGTFNDTFYVKGEDQLAQVLERSQKVGDEFLAKLAIYSREHGFMKDMPALLCALLVVRGSEHADAVFARVIDNAKMLRNFVQMLRGGVVGRKSLGSKAKRLVKGFIANLSDYALWEASVGNDPSLTDVLKLAHPKAKDDRRNALYAYVMGKPCDAALLPDFIQEYESFAKGDVRQAPLKAPFQKLTALPLSTKDWARIATNARWQMTRMNLNTFSRHGVFEDRKIVSMVAERLANRENVLSARAFPYQLMAAMINAGSDVPLKIRSALEDAMEIALENVPEISGRTVVAIDVSGSMGDPVTGHRAGSTSSVKCINVAALVGAALRRKNRQATILTFDFNCREVKVPANARIMTICEKIGRSGGGTDCGSVMRYINDEKIELDNLILVSDNESWRDGYRSSLSELWAGYKTRFPKARMINLDITPNEYSATAERKDTLRVGGFSDEVFRVMAQFLEGSGTQVDAVNAVQL</sequence>
<evidence type="ECO:0000313" key="8">
    <source>
        <dbReference type="EMBL" id="AXH60159.1"/>
    </source>
</evidence>
<evidence type="ECO:0000313" key="9">
    <source>
        <dbReference type="Proteomes" id="UP000006426"/>
    </source>
</evidence>
<dbReference type="EMBL" id="CP031226">
    <property type="protein sequence ID" value="AXH60159.1"/>
    <property type="molecule type" value="Genomic_DNA"/>
</dbReference>
<dbReference type="GO" id="GO:0005737">
    <property type="term" value="C:cytoplasm"/>
    <property type="evidence" value="ECO:0007669"/>
    <property type="project" value="UniProtKB-SubCell"/>
</dbReference>
<dbReference type="GO" id="GO:0046872">
    <property type="term" value="F:metal ion binding"/>
    <property type="evidence" value="ECO:0007669"/>
    <property type="project" value="UniProtKB-KW"/>
</dbReference>
<dbReference type="AlphaFoldDB" id="A0AAD0VAE6"/>
<feature type="domain" description="TROVE" evidence="7">
    <location>
        <begin position="16"/>
        <end position="322"/>
    </location>
</feature>
<dbReference type="Gene3D" id="3.40.50.410">
    <property type="entry name" value="von Willebrand factor, type A domain"/>
    <property type="match status" value="1"/>
</dbReference>
<dbReference type="PANTHER" id="PTHR14202:SF0">
    <property type="entry name" value="RNA-BINDING PROTEIN RO60"/>
    <property type="match status" value="1"/>
</dbReference>
<evidence type="ECO:0000256" key="6">
    <source>
        <dbReference type="ARBA" id="ARBA00023274"/>
    </source>
</evidence>
<gene>
    <name evidence="8" type="ORF">PLA107_033780</name>
</gene>
<dbReference type="InterPro" id="IPR008858">
    <property type="entry name" value="TROVE_dom"/>
</dbReference>
<dbReference type="PANTHER" id="PTHR14202">
    <property type="entry name" value="60 KDA RIBONUCLEOPROTEIN SSA/RO"/>
    <property type="match status" value="1"/>
</dbReference>
<dbReference type="InterPro" id="IPR036465">
    <property type="entry name" value="vWFA_dom_sf"/>
</dbReference>
<evidence type="ECO:0000259" key="7">
    <source>
        <dbReference type="PROSITE" id="PS50988"/>
    </source>
</evidence>
<keyword evidence="5" id="KW-0694">RNA-binding</keyword>
<dbReference type="Pfam" id="PF25045">
    <property type="entry name" value="vWA_Ro60"/>
    <property type="match status" value="1"/>
</dbReference>
<dbReference type="SUPFAM" id="SSF140864">
    <property type="entry name" value="TROVE domain-like"/>
    <property type="match status" value="1"/>
</dbReference>
<keyword evidence="4" id="KW-0479">Metal-binding</keyword>
<protein>
    <submittedName>
        <fullName evidence="8">TROVE domain-containing protein</fullName>
    </submittedName>
</protein>
<accession>A0AAD0VAE6</accession>